<dbReference type="AlphaFoldDB" id="A0A0C3Q4Q3"/>
<dbReference type="PANTHER" id="PTHR13146:SF0">
    <property type="entry name" value="SOLUTE CARRIER FAMILY 35 MEMBER F6"/>
    <property type="match status" value="1"/>
</dbReference>
<name>A0A0C3Q4Q3_9AGAM</name>
<dbReference type="InterPro" id="IPR012404">
    <property type="entry name" value="UCP036436"/>
</dbReference>
<dbReference type="EMBL" id="KN823336">
    <property type="protein sequence ID" value="KIO17859.1"/>
    <property type="molecule type" value="Genomic_DNA"/>
</dbReference>
<dbReference type="InterPro" id="IPR007271">
    <property type="entry name" value="Nuc_sug_transpt"/>
</dbReference>
<accession>A0A0C3Q4Q3</accession>
<evidence type="ECO:0000256" key="5">
    <source>
        <dbReference type="SAM" id="MobiDB-lite"/>
    </source>
</evidence>
<feature type="region of interest" description="Disordered" evidence="5">
    <location>
        <begin position="417"/>
        <end position="436"/>
    </location>
</feature>
<organism evidence="7 8">
    <name type="scientific">Tulasnella calospora MUT 4182</name>
    <dbReference type="NCBI Taxonomy" id="1051891"/>
    <lineage>
        <taxon>Eukaryota</taxon>
        <taxon>Fungi</taxon>
        <taxon>Dikarya</taxon>
        <taxon>Basidiomycota</taxon>
        <taxon>Agaricomycotina</taxon>
        <taxon>Agaricomycetes</taxon>
        <taxon>Cantharellales</taxon>
        <taxon>Tulasnellaceae</taxon>
        <taxon>Tulasnella</taxon>
    </lineage>
</organism>
<feature type="transmembrane region" description="Helical" evidence="6">
    <location>
        <begin position="105"/>
        <end position="127"/>
    </location>
</feature>
<dbReference type="GO" id="GO:0015165">
    <property type="term" value="F:pyrimidine nucleotide-sugar transmembrane transporter activity"/>
    <property type="evidence" value="ECO:0007669"/>
    <property type="project" value="InterPro"/>
</dbReference>
<evidence type="ECO:0000313" key="7">
    <source>
        <dbReference type="EMBL" id="KIO17859.1"/>
    </source>
</evidence>
<evidence type="ECO:0008006" key="9">
    <source>
        <dbReference type="Google" id="ProtNLM"/>
    </source>
</evidence>
<feature type="transmembrane region" description="Helical" evidence="6">
    <location>
        <begin position="328"/>
        <end position="347"/>
    </location>
</feature>
<feature type="transmembrane region" description="Helical" evidence="6">
    <location>
        <begin position="6"/>
        <end position="24"/>
    </location>
</feature>
<dbReference type="OrthoDB" id="408493at2759"/>
<dbReference type="STRING" id="1051891.A0A0C3Q4Q3"/>
<evidence type="ECO:0000256" key="1">
    <source>
        <dbReference type="ARBA" id="ARBA00004141"/>
    </source>
</evidence>
<dbReference type="PANTHER" id="PTHR13146">
    <property type="match status" value="1"/>
</dbReference>
<evidence type="ECO:0000313" key="8">
    <source>
        <dbReference type="Proteomes" id="UP000054248"/>
    </source>
</evidence>
<comment type="subcellular location">
    <subcellularLocation>
        <location evidence="1">Membrane</location>
        <topology evidence="1">Multi-pass membrane protein</topology>
    </subcellularLocation>
</comment>
<gene>
    <name evidence="7" type="ORF">M407DRAFT_84541</name>
</gene>
<sequence>MANDAYIPFLIAGMLITGCSNSLWTKWQDMQCVENCGPLDDPTTRVYFEQPVWQTLQMFVGEVGCFLPVLYTYLKNKRNPAPMLADDEPDHVDHAKGLELKGWKVLLFFLPAACDLTGTTLMNVGLLYTPVSIYQMTRGALVLWVGIFSVIFLRRRLFLYQWLSLITVMIGVSIVGLSGSLIKKSVTEDSSIPDAFRRALSPSTAASDPTDAARVLIGVLFILFAQLFTAAQFVIEEKVMAKYSVTPLVAVGLEGTFGLISILAVMPLLYTMKDLTVWFDLPRGWRQMVDNRNVLVSSFIIAMSIGFFNFFGLSVTRSVSATARSTIDTCRTLGIWIVSLGLGWEVLQFPFSALQVTGFGLLVYGTFVFNNIVLPPTFVRPGHHHGGVDENSPLLDEEEEGRALLAGRHLDETAVLPSDEGRTGFDVVPPPTRGAN</sequence>
<dbReference type="SUPFAM" id="SSF103481">
    <property type="entry name" value="Multidrug resistance efflux transporter EmrE"/>
    <property type="match status" value="1"/>
</dbReference>
<protein>
    <recommendedName>
        <fullName evidence="9">EamA domain-containing protein</fullName>
    </recommendedName>
</protein>
<keyword evidence="8" id="KW-1185">Reference proteome</keyword>
<evidence type="ECO:0000256" key="2">
    <source>
        <dbReference type="ARBA" id="ARBA00022692"/>
    </source>
</evidence>
<dbReference type="Pfam" id="PF04142">
    <property type="entry name" value="Nuc_sug_transp"/>
    <property type="match status" value="1"/>
</dbReference>
<evidence type="ECO:0000256" key="4">
    <source>
        <dbReference type="ARBA" id="ARBA00023136"/>
    </source>
</evidence>
<evidence type="ECO:0000256" key="6">
    <source>
        <dbReference type="SAM" id="Phobius"/>
    </source>
</evidence>
<reference evidence="7 8" key="1">
    <citation type="submission" date="2014-04" db="EMBL/GenBank/DDBJ databases">
        <authorList>
            <consortium name="DOE Joint Genome Institute"/>
            <person name="Kuo A."/>
            <person name="Girlanda M."/>
            <person name="Perotto S."/>
            <person name="Kohler A."/>
            <person name="Nagy L.G."/>
            <person name="Floudas D."/>
            <person name="Copeland A."/>
            <person name="Barry K.W."/>
            <person name="Cichocki N."/>
            <person name="Veneault-Fourrey C."/>
            <person name="LaButti K."/>
            <person name="Lindquist E.A."/>
            <person name="Lipzen A."/>
            <person name="Lundell T."/>
            <person name="Morin E."/>
            <person name="Murat C."/>
            <person name="Sun H."/>
            <person name="Tunlid A."/>
            <person name="Henrissat B."/>
            <person name="Grigoriev I.V."/>
            <person name="Hibbett D.S."/>
            <person name="Martin F."/>
            <person name="Nordberg H.P."/>
            <person name="Cantor M.N."/>
            <person name="Hua S.X."/>
        </authorList>
    </citation>
    <scope>NUCLEOTIDE SEQUENCE [LARGE SCALE GENOMIC DNA]</scope>
    <source>
        <strain evidence="7 8">MUT 4182</strain>
    </source>
</reference>
<evidence type="ECO:0000256" key="3">
    <source>
        <dbReference type="ARBA" id="ARBA00022989"/>
    </source>
</evidence>
<feature type="transmembrane region" description="Helical" evidence="6">
    <location>
        <begin position="160"/>
        <end position="182"/>
    </location>
</feature>
<feature type="transmembrane region" description="Helical" evidence="6">
    <location>
        <begin position="247"/>
        <end position="270"/>
    </location>
</feature>
<dbReference type="GO" id="GO:0000139">
    <property type="term" value="C:Golgi membrane"/>
    <property type="evidence" value="ECO:0007669"/>
    <property type="project" value="InterPro"/>
</dbReference>
<dbReference type="Proteomes" id="UP000054248">
    <property type="component" value="Unassembled WGS sequence"/>
</dbReference>
<feature type="transmembrane region" description="Helical" evidence="6">
    <location>
        <begin position="353"/>
        <end position="374"/>
    </location>
</feature>
<dbReference type="InterPro" id="IPR037185">
    <property type="entry name" value="EmrE-like"/>
</dbReference>
<keyword evidence="3 6" id="KW-1133">Transmembrane helix</keyword>
<dbReference type="HOGENOM" id="CLU_025028_3_1_1"/>
<feature type="transmembrane region" description="Helical" evidence="6">
    <location>
        <begin position="212"/>
        <end position="235"/>
    </location>
</feature>
<dbReference type="PIRSF" id="PIRSF036436">
    <property type="entry name" value="UCP036436"/>
    <property type="match status" value="1"/>
</dbReference>
<keyword evidence="2 6" id="KW-0812">Transmembrane</keyword>
<proteinExistence type="predicted"/>
<reference evidence="8" key="2">
    <citation type="submission" date="2015-01" db="EMBL/GenBank/DDBJ databases">
        <title>Evolutionary Origins and Diversification of the Mycorrhizal Mutualists.</title>
        <authorList>
            <consortium name="DOE Joint Genome Institute"/>
            <consortium name="Mycorrhizal Genomics Consortium"/>
            <person name="Kohler A."/>
            <person name="Kuo A."/>
            <person name="Nagy L.G."/>
            <person name="Floudas D."/>
            <person name="Copeland A."/>
            <person name="Barry K.W."/>
            <person name="Cichocki N."/>
            <person name="Veneault-Fourrey C."/>
            <person name="LaButti K."/>
            <person name="Lindquist E.A."/>
            <person name="Lipzen A."/>
            <person name="Lundell T."/>
            <person name="Morin E."/>
            <person name="Murat C."/>
            <person name="Riley R."/>
            <person name="Ohm R."/>
            <person name="Sun H."/>
            <person name="Tunlid A."/>
            <person name="Henrissat B."/>
            <person name="Grigoriev I.V."/>
            <person name="Hibbett D.S."/>
            <person name="Martin F."/>
        </authorList>
    </citation>
    <scope>NUCLEOTIDE SEQUENCE [LARGE SCALE GENOMIC DNA]</scope>
    <source>
        <strain evidence="8">MUT 4182</strain>
    </source>
</reference>
<feature type="transmembrane region" description="Helical" evidence="6">
    <location>
        <begin position="133"/>
        <end position="153"/>
    </location>
</feature>
<feature type="transmembrane region" description="Helical" evidence="6">
    <location>
        <begin position="294"/>
        <end position="316"/>
    </location>
</feature>
<keyword evidence="4 6" id="KW-0472">Membrane</keyword>